<keyword evidence="1" id="KW-0255">Endonuclease</keyword>
<dbReference type="GO" id="GO:0004519">
    <property type="term" value="F:endonuclease activity"/>
    <property type="evidence" value="ECO:0007669"/>
    <property type="project" value="UniProtKB-KW"/>
</dbReference>
<evidence type="ECO:0000313" key="1">
    <source>
        <dbReference type="EMBL" id="MBO0347557.1"/>
    </source>
</evidence>
<keyword evidence="2" id="KW-1185">Reference proteome</keyword>
<dbReference type="Proteomes" id="UP000664844">
    <property type="component" value="Unassembled WGS sequence"/>
</dbReference>
<dbReference type="RefSeq" id="WP_207086138.1">
    <property type="nucleotide sequence ID" value="NZ_JAFLQW010000006.1"/>
</dbReference>
<dbReference type="EMBL" id="JAFLQW010000006">
    <property type="protein sequence ID" value="MBO0347557.1"/>
    <property type="molecule type" value="Genomic_DNA"/>
</dbReference>
<proteinExistence type="predicted"/>
<sequence length="216" mass="24478">MALTLDATNLVLRDVQRLLKLQRRFNDSFTSLLSLQPVTELEQKTLAEVRQTFESYYEAGKILEGQIQFLFIAPLMWLSGFHHPQIKISLEVGIADIDIEDAETKIKGRMDILAATRSRTEATVTALWVLLIESKNSSIDASEGLAQLLTYAYTGLTHQDSVWGVTTNGMDYQFVWVQKGEPPTYQLFPKLSLLYPEQSIQLLQVMKAICQQHLDA</sequence>
<protein>
    <submittedName>
        <fullName evidence="1">Restriction endonuclease subunit R</fullName>
    </submittedName>
</protein>
<reference evidence="1 2" key="1">
    <citation type="submission" date="2021-03" db="EMBL/GenBank/DDBJ databases">
        <title>Metabolic Capacity of the Antarctic Cyanobacterium Phormidium pseudopriestleyi that Sustains Oxygenic Photosynthesis in the Presence of Hydrogen Sulfide.</title>
        <authorList>
            <person name="Lumian J.E."/>
            <person name="Jungblut A.D."/>
            <person name="Dillon M.L."/>
            <person name="Hawes I."/>
            <person name="Doran P.T."/>
            <person name="Mackey T.J."/>
            <person name="Dick G.J."/>
            <person name="Grettenberger C.L."/>
            <person name="Sumner D.Y."/>
        </authorList>
    </citation>
    <scope>NUCLEOTIDE SEQUENCE [LARGE SCALE GENOMIC DNA]</scope>
    <source>
        <strain evidence="1 2">FRX01</strain>
    </source>
</reference>
<name>A0ABS3FKF4_9CYAN</name>
<organism evidence="1 2">
    <name type="scientific">Phormidium pseudopriestleyi FRX01</name>
    <dbReference type="NCBI Taxonomy" id="1759528"/>
    <lineage>
        <taxon>Bacteria</taxon>
        <taxon>Bacillati</taxon>
        <taxon>Cyanobacteriota</taxon>
        <taxon>Cyanophyceae</taxon>
        <taxon>Oscillatoriophycideae</taxon>
        <taxon>Oscillatoriales</taxon>
        <taxon>Oscillatoriaceae</taxon>
        <taxon>Phormidium</taxon>
    </lineage>
</organism>
<evidence type="ECO:0000313" key="2">
    <source>
        <dbReference type="Proteomes" id="UP000664844"/>
    </source>
</evidence>
<comment type="caution">
    <text evidence="1">The sequence shown here is derived from an EMBL/GenBank/DDBJ whole genome shotgun (WGS) entry which is preliminary data.</text>
</comment>
<gene>
    <name evidence="1" type="ORF">J0895_00210</name>
</gene>
<accession>A0ABS3FKF4</accession>
<keyword evidence="1" id="KW-0540">Nuclease</keyword>
<keyword evidence="1" id="KW-0378">Hydrolase</keyword>